<reference evidence="2" key="1">
    <citation type="journal article" date="2014" name="Int. J. Syst. Evol. Microbiol.">
        <title>Complete genome sequence of Corynebacterium casei LMG S-19264T (=DSM 44701T), isolated from a smear-ripened cheese.</title>
        <authorList>
            <consortium name="US DOE Joint Genome Institute (JGI-PGF)"/>
            <person name="Walter F."/>
            <person name="Albersmeier A."/>
            <person name="Kalinowski J."/>
            <person name="Ruckert C."/>
        </authorList>
    </citation>
    <scope>NUCLEOTIDE SEQUENCE</scope>
    <source>
        <strain evidence="2">KCTC 12870</strain>
    </source>
</reference>
<protein>
    <submittedName>
        <fullName evidence="2">Uncharacterized protein</fullName>
    </submittedName>
</protein>
<sequence length="79" mass="8695">MQDLSFGMTQDQVKSELGSSYQVVASSINKDGKTVTGWRYQDSDKDPAYMVYFVDGKLAQWGEANALRSIPDLGDPTGK</sequence>
<comment type="caution">
    <text evidence="2">The sequence shown here is derived from an EMBL/GenBank/DDBJ whole genome shotgun (WGS) entry which is preliminary data.</text>
</comment>
<keyword evidence="1" id="KW-0732">Signal</keyword>
<evidence type="ECO:0000256" key="1">
    <source>
        <dbReference type="ARBA" id="ARBA00022729"/>
    </source>
</evidence>
<keyword evidence="3" id="KW-1185">Reference proteome</keyword>
<organism evidence="2 3">
    <name type="scientific">Cerasicoccus arenae</name>
    <dbReference type="NCBI Taxonomy" id="424488"/>
    <lineage>
        <taxon>Bacteria</taxon>
        <taxon>Pseudomonadati</taxon>
        <taxon>Verrucomicrobiota</taxon>
        <taxon>Opitutia</taxon>
        <taxon>Puniceicoccales</taxon>
        <taxon>Cerasicoccaceae</taxon>
        <taxon>Cerasicoccus</taxon>
    </lineage>
</organism>
<accession>A0A8J3GFZ7</accession>
<dbReference type="InterPro" id="IPR037873">
    <property type="entry name" value="BamE-like"/>
</dbReference>
<reference evidence="2" key="2">
    <citation type="submission" date="2020-09" db="EMBL/GenBank/DDBJ databases">
        <authorList>
            <person name="Sun Q."/>
            <person name="Kim S."/>
        </authorList>
    </citation>
    <scope>NUCLEOTIDE SEQUENCE</scope>
    <source>
        <strain evidence="2">KCTC 12870</strain>
    </source>
</reference>
<proteinExistence type="predicted"/>
<gene>
    <name evidence="2" type="ORF">GCM10007047_28610</name>
</gene>
<dbReference type="Gene3D" id="3.30.1450.10">
    <property type="match status" value="1"/>
</dbReference>
<dbReference type="EMBL" id="BMXG01000021">
    <property type="protein sequence ID" value="GHC09594.1"/>
    <property type="molecule type" value="Genomic_DNA"/>
</dbReference>
<evidence type="ECO:0000313" key="3">
    <source>
        <dbReference type="Proteomes" id="UP000642829"/>
    </source>
</evidence>
<dbReference type="Proteomes" id="UP000642829">
    <property type="component" value="Unassembled WGS sequence"/>
</dbReference>
<name>A0A8J3GFZ7_9BACT</name>
<evidence type="ECO:0000313" key="2">
    <source>
        <dbReference type="EMBL" id="GHC09594.1"/>
    </source>
</evidence>
<dbReference type="AlphaFoldDB" id="A0A8J3GFZ7"/>